<sequence length="383" mass="41854">MFSGATLCMSFGTKVNNSIRALEPVLANKGEVQFIVGTSTFNQPNQIILVEINDDTSQVLTRNVFGHPGEVLSLAPSPQDSHLLVTCGKKPNHPTEAFLWHTETGTSTIEESGEVITAAAAKDLTLVAAFPDVKQRVSECTWNETTATSMLASSHETVLRSWQLDRGSVEAQDKLELDVSTLEDTTKRGAKSLIWDPHHASRLSFAFGGTLRTWDLRAKHDSISVVDAHLSTILSLDFNPNKPHAVATGGDDGKIKFWDLRHACNPLLTLNAHSHWVCSTRFHPQHDQLVLSGSSDATSALWRVSSISSSPLVELDERDLLDKSAVGAAVADTLIRRVQDHEDTVYAARWAAGGDSWMFASVSCDGRLAINYVPSTEKYKILL</sequence>
<reference evidence="1 2" key="1">
    <citation type="journal article" date="2022" name="bioRxiv">
        <title>The genome of the oomycete Peronosclerospora sorghi, a cosmopolitan pathogen of maize and sorghum, is inflated with dispersed pseudogenes.</title>
        <authorList>
            <person name="Fletcher K."/>
            <person name="Martin F."/>
            <person name="Isakeit T."/>
            <person name="Cavanaugh K."/>
            <person name="Magill C."/>
            <person name="Michelmore R."/>
        </authorList>
    </citation>
    <scope>NUCLEOTIDE SEQUENCE [LARGE SCALE GENOMIC DNA]</scope>
    <source>
        <strain evidence="1">P6</strain>
    </source>
</reference>
<gene>
    <name evidence="1" type="ORF">PsorP6_008585</name>
</gene>
<name>A0ACC0WBJ5_9STRA</name>
<organism evidence="1 2">
    <name type="scientific">Peronosclerospora sorghi</name>
    <dbReference type="NCBI Taxonomy" id="230839"/>
    <lineage>
        <taxon>Eukaryota</taxon>
        <taxon>Sar</taxon>
        <taxon>Stramenopiles</taxon>
        <taxon>Oomycota</taxon>
        <taxon>Peronosporomycetes</taxon>
        <taxon>Peronosporales</taxon>
        <taxon>Peronosporaceae</taxon>
        <taxon>Peronosclerospora</taxon>
    </lineage>
</organism>
<dbReference type="Proteomes" id="UP001163321">
    <property type="component" value="Chromosome 3"/>
</dbReference>
<comment type="caution">
    <text evidence="1">The sequence shown here is derived from an EMBL/GenBank/DDBJ whole genome shotgun (WGS) entry which is preliminary data.</text>
</comment>
<dbReference type="EMBL" id="CM047582">
    <property type="protein sequence ID" value="KAI9915792.1"/>
    <property type="molecule type" value="Genomic_DNA"/>
</dbReference>
<evidence type="ECO:0000313" key="2">
    <source>
        <dbReference type="Proteomes" id="UP001163321"/>
    </source>
</evidence>
<evidence type="ECO:0000313" key="1">
    <source>
        <dbReference type="EMBL" id="KAI9915792.1"/>
    </source>
</evidence>
<protein>
    <submittedName>
        <fullName evidence="1">Uncharacterized protein</fullName>
    </submittedName>
</protein>
<proteinExistence type="predicted"/>
<keyword evidence="2" id="KW-1185">Reference proteome</keyword>
<accession>A0ACC0WBJ5</accession>